<feature type="compositionally biased region" description="Basic residues" evidence="1">
    <location>
        <begin position="373"/>
        <end position="388"/>
    </location>
</feature>
<evidence type="ECO:0000256" key="2">
    <source>
        <dbReference type="SAM" id="Phobius"/>
    </source>
</evidence>
<dbReference type="STRING" id="1055526.BKIR_c125_4735"/>
<keyword evidence="2" id="KW-0812">Transmembrane</keyword>
<dbReference type="Proteomes" id="UP000003511">
    <property type="component" value="Unassembled WGS sequence"/>
</dbReference>
<keyword evidence="2" id="KW-0472">Membrane</keyword>
<dbReference type="EMBL" id="CAFE01000032">
    <property type="protein sequence ID" value="CCD36120.1"/>
    <property type="molecule type" value="Genomic_DNA"/>
</dbReference>
<feature type="transmembrane region" description="Helical" evidence="2">
    <location>
        <begin position="39"/>
        <end position="58"/>
    </location>
</feature>
<name>G4M4P3_9BURK</name>
<evidence type="ECO:0000256" key="1">
    <source>
        <dbReference type="SAM" id="MobiDB-lite"/>
    </source>
</evidence>
<feature type="region of interest" description="Disordered" evidence="1">
    <location>
        <begin position="411"/>
        <end position="436"/>
    </location>
</feature>
<protein>
    <submittedName>
        <fullName evidence="4">Possible acyltransferase family protein</fullName>
    </submittedName>
</protein>
<organism evidence="4 5">
    <name type="scientific">Candidatus Paraburkholderia kirkii UZHbot1</name>
    <dbReference type="NCBI Taxonomy" id="1055526"/>
    <lineage>
        <taxon>Bacteria</taxon>
        <taxon>Pseudomonadati</taxon>
        <taxon>Pseudomonadota</taxon>
        <taxon>Betaproteobacteria</taxon>
        <taxon>Burkholderiales</taxon>
        <taxon>Burkholderiaceae</taxon>
        <taxon>Paraburkholderia</taxon>
    </lineage>
</organism>
<evidence type="ECO:0000313" key="5">
    <source>
        <dbReference type="Proteomes" id="UP000003511"/>
    </source>
</evidence>
<dbReference type="BioCyc" id="CBUR1055526:G10QW-812-MONOMER"/>
<dbReference type="InterPro" id="IPR050879">
    <property type="entry name" value="Acyltransferase_3"/>
</dbReference>
<dbReference type="PANTHER" id="PTHR23028:SF53">
    <property type="entry name" value="ACYL_TRANSF_3 DOMAIN-CONTAINING PROTEIN"/>
    <property type="match status" value="1"/>
</dbReference>
<proteinExistence type="predicted"/>
<feature type="domain" description="Acyltransferase 3" evidence="3">
    <location>
        <begin position="13"/>
        <end position="171"/>
    </location>
</feature>
<feature type="domain" description="Acyltransferase 3" evidence="3">
    <location>
        <begin position="258"/>
        <end position="312"/>
    </location>
</feature>
<reference evidence="4 5" key="2">
    <citation type="submission" date="2011-10" db="EMBL/GenBank/DDBJ databases">
        <title>Draft genome sequence of Candidatus Burkholderia kirkii.</title>
        <authorList>
            <person name="Carlier A.L."/>
            <person name="Eberl L."/>
        </authorList>
    </citation>
    <scope>NUCLEOTIDE SEQUENCE [LARGE SCALE GENOMIC DNA]</scope>
    <source>
        <strain evidence="4 5">UZHbot1</strain>
    </source>
</reference>
<reference evidence="4 5" key="1">
    <citation type="submission" date="2011-09" db="EMBL/GenBank/DDBJ databases">
        <authorList>
            <person name="Carlier A."/>
        </authorList>
    </citation>
    <scope>NUCLEOTIDE SEQUENCE [LARGE SCALE GENOMIC DNA]</scope>
    <source>
        <strain evidence="4 5">UZHbot1</strain>
    </source>
</reference>
<keyword evidence="4" id="KW-0808">Transferase</keyword>
<keyword evidence="5" id="KW-1185">Reference proteome</keyword>
<dbReference type="HOGENOM" id="CLU_532860_0_0_4"/>
<feature type="transmembrane region" description="Helical" evidence="2">
    <location>
        <begin position="79"/>
        <end position="99"/>
    </location>
</feature>
<dbReference type="GO" id="GO:0016747">
    <property type="term" value="F:acyltransferase activity, transferring groups other than amino-acyl groups"/>
    <property type="evidence" value="ECO:0007669"/>
    <property type="project" value="InterPro"/>
</dbReference>
<feature type="compositionally biased region" description="Basic residues" evidence="1">
    <location>
        <begin position="421"/>
        <end position="430"/>
    </location>
</feature>
<dbReference type="GO" id="GO:0016020">
    <property type="term" value="C:membrane"/>
    <property type="evidence" value="ECO:0007669"/>
    <property type="project" value="TreeGrafter"/>
</dbReference>
<sequence length="511" mass="56166">MPAAQTDPMEFRKDINGLRAVAVAAAVLFHYGVAQAGVGFVGVVFFMISGFLLTSIAYRRLKERRFWVAGFLLNCMRRIFPALVVLALACVVWGGFHYLPPDYTRLVRNATSAMLFRSNYAFVSDAGGYFAPDAHRNILLHTWSLAVESQFYLGFALLCRFFWPPSGGVARASGWALFGALFAASLAPGACTHAARSAGRLLSAFHARVGIHGGCGAPARRDRRIRRGRSVSQLARARSRDRTALIIHARQGAVSRVLSTPPLQFIGDISYSIYLWHWPILLAFRERTGGHLNSAQTAMLIIASIAAGWLTTRGAADTAPGPQCDGGRVRDRERRVGLRVLGGSRSCRRLDRTPAALSRFCRECDDERESAPRRMHAGRRRQASRGPRFLRARRRLPAGYAGDDAVGRFVRRHDPAGRGSRGGRARRAGHRRDAGRLSAVARQGVSRLGSGAEVFPGCEGYFVFDYFEKTSSVRLVVIAGDWQRYESVHESQVLGGRSRGFSRRAAGASCL</sequence>
<keyword evidence="2" id="KW-1133">Transmembrane helix</keyword>
<keyword evidence="4" id="KW-0012">Acyltransferase</keyword>
<dbReference type="GO" id="GO:0009103">
    <property type="term" value="P:lipopolysaccharide biosynthetic process"/>
    <property type="evidence" value="ECO:0007669"/>
    <property type="project" value="TreeGrafter"/>
</dbReference>
<dbReference type="PANTHER" id="PTHR23028">
    <property type="entry name" value="ACETYLTRANSFERASE"/>
    <property type="match status" value="1"/>
</dbReference>
<feature type="region of interest" description="Disordered" evidence="1">
    <location>
        <begin position="368"/>
        <end position="388"/>
    </location>
</feature>
<comment type="caution">
    <text evidence="4">The sequence shown here is derived from an EMBL/GenBank/DDBJ whole genome shotgun (WGS) entry which is preliminary data.</text>
</comment>
<gene>
    <name evidence="4" type="ORF">BKIR_c125_4735</name>
</gene>
<dbReference type="Pfam" id="PF01757">
    <property type="entry name" value="Acyl_transf_3"/>
    <property type="match status" value="2"/>
</dbReference>
<dbReference type="InterPro" id="IPR002656">
    <property type="entry name" value="Acyl_transf_3_dom"/>
</dbReference>
<dbReference type="AlphaFoldDB" id="G4M4P3"/>
<evidence type="ECO:0000259" key="3">
    <source>
        <dbReference type="Pfam" id="PF01757"/>
    </source>
</evidence>
<accession>G4M4P3</accession>
<evidence type="ECO:0000313" key="4">
    <source>
        <dbReference type="EMBL" id="CCD36120.1"/>
    </source>
</evidence>